<organism evidence="1 2">
    <name type="scientific">Leifsonia kafniensis</name>
    <dbReference type="NCBI Taxonomy" id="475957"/>
    <lineage>
        <taxon>Bacteria</taxon>
        <taxon>Bacillati</taxon>
        <taxon>Actinomycetota</taxon>
        <taxon>Actinomycetes</taxon>
        <taxon>Micrococcales</taxon>
        <taxon>Microbacteriaceae</taxon>
        <taxon>Leifsonia</taxon>
    </lineage>
</organism>
<comment type="caution">
    <text evidence="1">The sequence shown here is derived from an EMBL/GenBank/DDBJ whole genome shotgun (WGS) entry which is preliminary data.</text>
</comment>
<reference evidence="2" key="1">
    <citation type="journal article" date="2019" name="Int. J. Syst. Evol. Microbiol.">
        <title>The Global Catalogue of Microorganisms (GCM) 10K type strain sequencing project: providing services to taxonomists for standard genome sequencing and annotation.</title>
        <authorList>
            <consortium name="The Broad Institute Genomics Platform"/>
            <consortium name="The Broad Institute Genome Sequencing Center for Infectious Disease"/>
            <person name="Wu L."/>
            <person name="Ma J."/>
        </authorList>
    </citation>
    <scope>NUCLEOTIDE SEQUENCE [LARGE SCALE GENOMIC DNA]</scope>
    <source>
        <strain evidence="2">JCM 17021</strain>
    </source>
</reference>
<accession>A0ABP7KHP4</accession>
<dbReference type="EMBL" id="BAABCN010000004">
    <property type="protein sequence ID" value="GAA3877530.1"/>
    <property type="molecule type" value="Genomic_DNA"/>
</dbReference>
<protein>
    <submittedName>
        <fullName evidence="1">Uncharacterized protein</fullName>
    </submittedName>
</protein>
<dbReference type="Proteomes" id="UP001501803">
    <property type="component" value="Unassembled WGS sequence"/>
</dbReference>
<evidence type="ECO:0000313" key="1">
    <source>
        <dbReference type="EMBL" id="GAA3877530.1"/>
    </source>
</evidence>
<keyword evidence="2" id="KW-1185">Reference proteome</keyword>
<gene>
    <name evidence="1" type="ORF">GCM10022381_20040</name>
</gene>
<sequence>MNAPLTAYGVPIDPTAISMAPTEPIDIADLIARQKTGRGSD</sequence>
<dbReference type="RefSeq" id="WP_345065697.1">
    <property type="nucleotide sequence ID" value="NZ_BAABCN010000004.1"/>
</dbReference>
<name>A0ABP7KHP4_9MICO</name>
<proteinExistence type="predicted"/>
<evidence type="ECO:0000313" key="2">
    <source>
        <dbReference type="Proteomes" id="UP001501803"/>
    </source>
</evidence>